<name>A0A0W8F896_9ZZZZ</name>
<dbReference type="AlphaFoldDB" id="A0A0W8F896"/>
<accession>A0A0W8F896</accession>
<dbReference type="Pfam" id="PF10047">
    <property type="entry name" value="DUF2281"/>
    <property type="match status" value="1"/>
</dbReference>
<sequence length="68" mass="8197">MSELEEIIKELPPDLHQEVVDFARFLMEKRGPKRKGRMKLEWRGALQDMKDEYTSVDLQHKILEWRGD</sequence>
<feature type="domain" description="DUF2281" evidence="1">
    <location>
        <begin position="3"/>
        <end position="62"/>
    </location>
</feature>
<evidence type="ECO:0000313" key="2">
    <source>
        <dbReference type="EMBL" id="KUG17110.1"/>
    </source>
</evidence>
<dbReference type="InterPro" id="IPR018739">
    <property type="entry name" value="DUF2281"/>
</dbReference>
<reference evidence="2" key="1">
    <citation type="journal article" date="2015" name="Proc. Natl. Acad. Sci. U.S.A.">
        <title>Networks of energetic and metabolic interactions define dynamics in microbial communities.</title>
        <authorList>
            <person name="Embree M."/>
            <person name="Liu J.K."/>
            <person name="Al-Bassam M.M."/>
            <person name="Zengler K."/>
        </authorList>
    </citation>
    <scope>NUCLEOTIDE SEQUENCE</scope>
</reference>
<organism evidence="2">
    <name type="scientific">hydrocarbon metagenome</name>
    <dbReference type="NCBI Taxonomy" id="938273"/>
    <lineage>
        <taxon>unclassified sequences</taxon>
        <taxon>metagenomes</taxon>
        <taxon>ecological metagenomes</taxon>
    </lineage>
</organism>
<evidence type="ECO:0000259" key="1">
    <source>
        <dbReference type="Pfam" id="PF10047"/>
    </source>
</evidence>
<comment type="caution">
    <text evidence="2">The sequence shown here is derived from an EMBL/GenBank/DDBJ whole genome shotgun (WGS) entry which is preliminary data.</text>
</comment>
<proteinExistence type="predicted"/>
<protein>
    <recommendedName>
        <fullName evidence="1">DUF2281 domain-containing protein</fullName>
    </recommendedName>
</protein>
<gene>
    <name evidence="2" type="ORF">ASZ90_013207</name>
</gene>
<dbReference type="EMBL" id="LNQE01001462">
    <property type="protein sequence ID" value="KUG17110.1"/>
    <property type="molecule type" value="Genomic_DNA"/>
</dbReference>